<evidence type="ECO:0000313" key="3">
    <source>
        <dbReference type="Proteomes" id="UP000298681"/>
    </source>
</evidence>
<dbReference type="PANTHER" id="PTHR39339:SF1">
    <property type="entry name" value="CHAD DOMAIN-CONTAINING PROTEIN"/>
    <property type="match status" value="1"/>
</dbReference>
<sequence>MDMPTPTATAQTALELARSELDAIGQALASPDGVHESIHAARKAIRRLRALLQLVDGPLDLAVADRILQRTGDSLSALRDAHATIDVARGLARDEGALWEPVVARLVARRDALLAEALAHDPGFARRRAWVARAARRIDSAAWETLRGRHLRRGLERGQRRVDKARKQARREPTPANLHRWRRRVRKLRMQVQAVHRIRPRLAAAFANDRHDRQVRRLQKLNDRLGRRQDLQVLRELITGMPDAGAHDALLAQLDQTEARIAASRAG</sequence>
<dbReference type="InterPro" id="IPR038186">
    <property type="entry name" value="CHAD_dom_sf"/>
</dbReference>
<organism evidence="2 3">
    <name type="scientific">Luteimonas yindakuii</name>
    <dbReference type="NCBI Taxonomy" id="2565782"/>
    <lineage>
        <taxon>Bacteria</taxon>
        <taxon>Pseudomonadati</taxon>
        <taxon>Pseudomonadota</taxon>
        <taxon>Gammaproteobacteria</taxon>
        <taxon>Lysobacterales</taxon>
        <taxon>Lysobacteraceae</taxon>
        <taxon>Luteimonas</taxon>
    </lineage>
</organism>
<comment type="caution">
    <text evidence="2">The sequence shown here is derived from an EMBL/GenBank/DDBJ whole genome shotgun (WGS) entry which is preliminary data.</text>
</comment>
<dbReference type="Pfam" id="PF05235">
    <property type="entry name" value="CHAD"/>
    <property type="match status" value="1"/>
</dbReference>
<dbReference type="PANTHER" id="PTHR39339">
    <property type="entry name" value="SLR1444 PROTEIN"/>
    <property type="match status" value="1"/>
</dbReference>
<accession>A0A4Z1RGP6</accession>
<dbReference type="InterPro" id="IPR007899">
    <property type="entry name" value="CHAD_dom"/>
</dbReference>
<dbReference type="PROSITE" id="PS51708">
    <property type="entry name" value="CHAD"/>
    <property type="match status" value="1"/>
</dbReference>
<feature type="domain" description="CHAD" evidence="1">
    <location>
        <begin position="3"/>
        <end position="267"/>
    </location>
</feature>
<name>A0A4Z1RGP6_9GAMM</name>
<proteinExistence type="predicted"/>
<dbReference type="SMART" id="SM00880">
    <property type="entry name" value="CHAD"/>
    <property type="match status" value="1"/>
</dbReference>
<evidence type="ECO:0000313" key="2">
    <source>
        <dbReference type="EMBL" id="TKS53847.1"/>
    </source>
</evidence>
<dbReference type="Gene3D" id="1.40.20.10">
    <property type="entry name" value="CHAD domain"/>
    <property type="match status" value="1"/>
</dbReference>
<evidence type="ECO:0000259" key="1">
    <source>
        <dbReference type="PROSITE" id="PS51708"/>
    </source>
</evidence>
<gene>
    <name evidence="2" type="ORF">E4582_03025</name>
</gene>
<keyword evidence="3" id="KW-1185">Reference proteome</keyword>
<protein>
    <submittedName>
        <fullName evidence="2">CHAD domain-containing protein</fullName>
    </submittedName>
</protein>
<reference evidence="2 3" key="1">
    <citation type="submission" date="2019-01" db="EMBL/GenBank/DDBJ databases">
        <authorList>
            <person name="Zhang S."/>
        </authorList>
    </citation>
    <scope>NUCLEOTIDE SEQUENCE [LARGE SCALE GENOMIC DNA]</scope>
    <source>
        <strain evidence="2 3">1626</strain>
    </source>
</reference>
<dbReference type="EMBL" id="SPUH01000001">
    <property type="protein sequence ID" value="TKS53847.1"/>
    <property type="molecule type" value="Genomic_DNA"/>
</dbReference>
<dbReference type="Proteomes" id="UP000298681">
    <property type="component" value="Unassembled WGS sequence"/>
</dbReference>
<dbReference type="AlphaFoldDB" id="A0A4Z1RGP6"/>